<evidence type="ECO:0000313" key="1">
    <source>
        <dbReference type="EMBL" id="PJF43311.1"/>
    </source>
</evidence>
<gene>
    <name evidence="1" type="ORF">CUN50_00655</name>
</gene>
<dbReference type="SUPFAM" id="SSF50969">
    <property type="entry name" value="YVTN repeat-like/Quinoprotein amine dehydrogenase"/>
    <property type="match status" value="1"/>
</dbReference>
<dbReference type="AlphaFoldDB" id="A0A2M8Q0H4"/>
<dbReference type="PANTHER" id="PTHR31270">
    <property type="entry name" value="GLUTAMINYL-PEPTIDE CYCLOTRANSFERASE"/>
    <property type="match status" value="1"/>
</dbReference>
<dbReference type="PANTHER" id="PTHR31270:SF1">
    <property type="entry name" value="GLUTAMINYL-PEPTIDE CYCLOTRANSFERASE"/>
    <property type="match status" value="1"/>
</dbReference>
<evidence type="ECO:0000313" key="2">
    <source>
        <dbReference type="Proteomes" id="UP000228947"/>
    </source>
</evidence>
<dbReference type="InterPro" id="IPR007788">
    <property type="entry name" value="QCT"/>
</dbReference>
<accession>A0A2M8Q0H4</accession>
<sequence>MPSAQEASDRPERLRVQIRSIRPHDPSAFTQGLLVHNGFFYESTGQYGASRLRKVDMHTGEVLQQIALSPDFFGEGLALVGERLIQITWREQVAFVYDLETFEPLETFTYVGEGWGLCYDAEGDALYMSNGSHFLYVRDPKTFEERRRLEIILDGVPIRNLNELECVGDSIYANIWFSDQILRIDKHTGRITAIIDASNLLTPEERQAVGMSGTLNGIAYDAENERFFITGKLWMWLFEVDFVPELPETYVTPTPLSP</sequence>
<dbReference type="Gene3D" id="2.130.10.10">
    <property type="entry name" value="YVTN repeat-like/Quinoprotein amine dehydrogenase"/>
    <property type="match status" value="1"/>
</dbReference>
<reference evidence="1 2" key="1">
    <citation type="submission" date="2017-11" db="EMBL/GenBank/DDBJ databases">
        <title>Evolution of Phototrophy in the Chloroflexi Phylum Driven by Horizontal Gene Transfer.</title>
        <authorList>
            <person name="Ward L.M."/>
            <person name="Hemp J."/>
            <person name="Shih P.M."/>
            <person name="Mcglynn S.E."/>
            <person name="Fischer W."/>
        </authorList>
    </citation>
    <scope>NUCLEOTIDE SEQUENCE [LARGE SCALE GENOMIC DNA]</scope>
    <source>
        <strain evidence="1">CP1_1M</strain>
    </source>
</reference>
<dbReference type="Proteomes" id="UP000228947">
    <property type="component" value="Unassembled WGS sequence"/>
</dbReference>
<name>A0A2M8Q0H4_9CHLR</name>
<keyword evidence="1" id="KW-0808">Transferase</keyword>
<dbReference type="InterPro" id="IPR011044">
    <property type="entry name" value="Quino_amine_DH_bsu"/>
</dbReference>
<protein>
    <submittedName>
        <fullName evidence="1">Glutaminyl-peptide cyclotransferase</fullName>
    </submittedName>
</protein>
<proteinExistence type="predicted"/>
<dbReference type="InterPro" id="IPR015943">
    <property type="entry name" value="WD40/YVTN_repeat-like_dom_sf"/>
</dbReference>
<comment type="caution">
    <text evidence="1">The sequence shown here is derived from an EMBL/GenBank/DDBJ whole genome shotgun (WGS) entry which is preliminary data.</text>
</comment>
<dbReference type="Pfam" id="PF05096">
    <property type="entry name" value="Glu_cyclase_2"/>
    <property type="match status" value="1"/>
</dbReference>
<organism evidence="1 2">
    <name type="scientific">Candidatus Thermofonsia Clade 1 bacterium</name>
    <dbReference type="NCBI Taxonomy" id="2364210"/>
    <lineage>
        <taxon>Bacteria</taxon>
        <taxon>Bacillati</taxon>
        <taxon>Chloroflexota</taxon>
        <taxon>Candidatus Thermofontia</taxon>
        <taxon>Candidatus Thermofonsia Clade 1</taxon>
    </lineage>
</organism>
<dbReference type="EMBL" id="PGTL01000002">
    <property type="protein sequence ID" value="PJF43311.1"/>
    <property type="molecule type" value="Genomic_DNA"/>
</dbReference>
<dbReference type="GO" id="GO:0016603">
    <property type="term" value="F:glutaminyl-peptide cyclotransferase activity"/>
    <property type="evidence" value="ECO:0007669"/>
    <property type="project" value="InterPro"/>
</dbReference>